<dbReference type="SUPFAM" id="SSF52317">
    <property type="entry name" value="Class I glutamine amidotransferase-like"/>
    <property type="match status" value="1"/>
</dbReference>
<reference evidence="7" key="1">
    <citation type="journal article" date="2019" name="Int. J. Syst. Evol. Microbiol.">
        <title>The Global Catalogue of Microorganisms (GCM) 10K type strain sequencing project: providing services to taxonomists for standard genome sequencing and annotation.</title>
        <authorList>
            <consortium name="The Broad Institute Genomics Platform"/>
            <consortium name="The Broad Institute Genome Sequencing Center for Infectious Disease"/>
            <person name="Wu L."/>
            <person name="Ma J."/>
        </authorList>
    </citation>
    <scope>NUCLEOTIDE SEQUENCE [LARGE SCALE GENOMIC DNA]</scope>
    <source>
        <strain evidence="7">JCM 19134</strain>
    </source>
</reference>
<dbReference type="PANTHER" id="PTHR43235">
    <property type="entry name" value="GLUTAMINE AMIDOTRANSFERASE PB2B2.05-RELATED"/>
    <property type="match status" value="1"/>
</dbReference>
<dbReference type="InterPro" id="IPR011697">
    <property type="entry name" value="Peptidase_C26"/>
</dbReference>
<dbReference type="InterPro" id="IPR044668">
    <property type="entry name" value="PuuD-like"/>
</dbReference>
<dbReference type="PANTHER" id="PTHR43235:SF1">
    <property type="entry name" value="GLUTAMINE AMIDOTRANSFERASE PB2B2.05-RELATED"/>
    <property type="match status" value="1"/>
</dbReference>
<keyword evidence="6" id="KW-0378">Hydrolase</keyword>
<organism evidence="6 7">
    <name type="scientific">Halioxenophilus aromaticivorans</name>
    <dbReference type="NCBI Taxonomy" id="1306992"/>
    <lineage>
        <taxon>Bacteria</taxon>
        <taxon>Pseudomonadati</taxon>
        <taxon>Pseudomonadota</taxon>
        <taxon>Gammaproteobacteria</taxon>
        <taxon>Alteromonadales</taxon>
        <taxon>Alteromonadaceae</taxon>
        <taxon>Halioxenophilus</taxon>
    </lineage>
</organism>
<dbReference type="FunFam" id="3.40.50.880:FF:000030">
    <property type="entry name" value="Gamma-glutamyl-gamma-aminobutyrate hydrolase PuuD"/>
    <property type="match status" value="1"/>
</dbReference>
<comment type="function">
    <text evidence="3">Involved in the breakdown of putrescine via hydrolysis of the gamma-glutamyl linkage of gamma-glutamyl-gamma-aminobutyrate.</text>
</comment>
<comment type="catalytic activity">
    <reaction evidence="2">
        <text>4-(gamma-L-glutamylamino)butanoate + H2O = 4-aminobutanoate + L-glutamate</text>
        <dbReference type="Rhea" id="RHEA:19737"/>
        <dbReference type="ChEBI" id="CHEBI:15377"/>
        <dbReference type="ChEBI" id="CHEBI:29985"/>
        <dbReference type="ChEBI" id="CHEBI:58800"/>
        <dbReference type="ChEBI" id="CHEBI:59888"/>
        <dbReference type="EC" id="3.5.1.94"/>
    </reaction>
</comment>
<comment type="caution">
    <text evidence="6">The sequence shown here is derived from an EMBL/GenBank/DDBJ whole genome shotgun (WGS) entry which is preliminary data.</text>
</comment>
<dbReference type="GO" id="GO:0006598">
    <property type="term" value="P:polyamine catabolic process"/>
    <property type="evidence" value="ECO:0007669"/>
    <property type="project" value="TreeGrafter"/>
</dbReference>
<dbReference type="InterPro" id="IPR029062">
    <property type="entry name" value="Class_I_gatase-like"/>
</dbReference>
<comment type="pathway">
    <text evidence="4">Amine and polyamine degradation; putrescine degradation; 4-aminobutanoate from putrescine: step 4/4.</text>
</comment>
<dbReference type="Gene3D" id="3.40.50.880">
    <property type="match status" value="1"/>
</dbReference>
<evidence type="ECO:0000313" key="7">
    <source>
        <dbReference type="Proteomes" id="UP001409585"/>
    </source>
</evidence>
<dbReference type="Proteomes" id="UP001409585">
    <property type="component" value="Unassembled WGS sequence"/>
</dbReference>
<proteinExistence type="inferred from homology"/>
<evidence type="ECO:0000256" key="4">
    <source>
        <dbReference type="ARBA" id="ARBA00060634"/>
    </source>
</evidence>
<gene>
    <name evidence="6" type="ORF">GCM10025791_15570</name>
</gene>
<dbReference type="PROSITE" id="PS51273">
    <property type="entry name" value="GATASE_TYPE_1"/>
    <property type="match status" value="1"/>
</dbReference>
<dbReference type="Pfam" id="PF07722">
    <property type="entry name" value="Peptidase_C26"/>
    <property type="match status" value="1"/>
</dbReference>
<comment type="similarity">
    <text evidence="1">Belongs to the peptidase C26 family.</text>
</comment>
<dbReference type="GO" id="GO:0005829">
    <property type="term" value="C:cytosol"/>
    <property type="evidence" value="ECO:0007669"/>
    <property type="project" value="TreeGrafter"/>
</dbReference>
<keyword evidence="7" id="KW-1185">Reference proteome</keyword>
<dbReference type="GO" id="GO:0033969">
    <property type="term" value="F:gamma-glutamyl-gamma-aminobutyrate hydrolase activity"/>
    <property type="evidence" value="ECO:0007669"/>
    <property type="project" value="UniProtKB-EC"/>
</dbReference>
<evidence type="ECO:0000256" key="3">
    <source>
        <dbReference type="ARBA" id="ARBA00055068"/>
    </source>
</evidence>
<dbReference type="EC" id="3.5.1.94" evidence="5"/>
<name>A0AAV3U0M9_9ALTE</name>
<evidence type="ECO:0000256" key="5">
    <source>
        <dbReference type="ARBA" id="ARBA00066788"/>
    </source>
</evidence>
<protein>
    <recommendedName>
        <fullName evidence="5">gamma-glutamyl-gamma-aminobutyrate hydrolase</fullName>
        <ecNumber evidence="5">3.5.1.94</ecNumber>
    </recommendedName>
</protein>
<evidence type="ECO:0000256" key="1">
    <source>
        <dbReference type="ARBA" id="ARBA00011083"/>
    </source>
</evidence>
<dbReference type="CDD" id="cd01745">
    <property type="entry name" value="GATase1_2"/>
    <property type="match status" value="1"/>
</dbReference>
<accession>A0AAV3U0M9</accession>
<dbReference type="EMBL" id="BAABLX010000009">
    <property type="protein sequence ID" value="GAA4938442.1"/>
    <property type="molecule type" value="Genomic_DNA"/>
</dbReference>
<evidence type="ECO:0000256" key="2">
    <source>
        <dbReference type="ARBA" id="ARBA00052718"/>
    </source>
</evidence>
<sequence length="252" mass="27486">MVATVGFPACRKLIAPHYFHCVGEKYIHAVVDVVGAVPLLLPAVSESKGHRISHNDLLDNIDGLLLTGAYSNVQSSLYGEPLAYEGSEADPARDHLTQDLIRQAVSRGIPVLGICRGIQEVNVAFGGSLHQQVHAVPGLQDHRENNTQPLDQQYGFSHSIAIQPGGVLARIWQEEQTQVNSLHGQGIKSLAPGLSVEAVAPDGLVEAVSLPGKPLLAVQWHPEWKVTETPFYLAIFEWFKSEIDQYRAARLV</sequence>
<dbReference type="RefSeq" id="WP_345419680.1">
    <property type="nucleotide sequence ID" value="NZ_AP031496.1"/>
</dbReference>
<evidence type="ECO:0000313" key="6">
    <source>
        <dbReference type="EMBL" id="GAA4938442.1"/>
    </source>
</evidence>
<dbReference type="AlphaFoldDB" id="A0AAV3U0M9"/>